<dbReference type="PANTHER" id="PTHR21450:SF19">
    <property type="entry name" value="F5M15.15"/>
    <property type="match status" value="1"/>
</dbReference>
<comment type="caution">
    <text evidence="3">The sequence shown here is derived from an EMBL/GenBank/DDBJ whole genome shotgun (WGS) entry which is preliminary data.</text>
</comment>
<proteinExistence type="predicted"/>
<dbReference type="PANTHER" id="PTHR21450">
    <property type="entry name" value="PROTEIN ALTERED PHOSPHATE STARVATION RESPONSE 1"/>
    <property type="match status" value="1"/>
</dbReference>
<dbReference type="EMBL" id="JAPFFI010000003">
    <property type="protein sequence ID" value="KAJ6399710.1"/>
    <property type="molecule type" value="Genomic_DNA"/>
</dbReference>
<evidence type="ECO:0000259" key="2">
    <source>
        <dbReference type="Pfam" id="PF04783"/>
    </source>
</evidence>
<feature type="compositionally biased region" description="Polar residues" evidence="1">
    <location>
        <begin position="81"/>
        <end position="97"/>
    </location>
</feature>
<dbReference type="Proteomes" id="UP001141253">
    <property type="component" value="Chromosome 5"/>
</dbReference>
<evidence type="ECO:0000313" key="4">
    <source>
        <dbReference type="Proteomes" id="UP001141253"/>
    </source>
</evidence>
<protein>
    <recommendedName>
        <fullName evidence="2">DUF630 domain-containing protein</fullName>
    </recommendedName>
</protein>
<feature type="domain" description="DUF630" evidence="2">
    <location>
        <begin position="1"/>
        <end position="58"/>
    </location>
</feature>
<name>A0ABQ9CJ25_9ROSI</name>
<reference evidence="3" key="2">
    <citation type="journal article" date="2023" name="Int. J. Mol. Sci.">
        <title>De Novo Assembly and Annotation of 11 Diverse Shrub Willow (Salix) Genomes Reveals Novel Gene Organization in Sex-Linked Regions.</title>
        <authorList>
            <person name="Hyden B."/>
            <person name="Feng K."/>
            <person name="Yates T.B."/>
            <person name="Jawdy S."/>
            <person name="Cereghino C."/>
            <person name="Smart L.B."/>
            <person name="Muchero W."/>
        </authorList>
    </citation>
    <scope>NUCLEOTIDE SEQUENCE</scope>
    <source>
        <tissue evidence="3">Shoot tip</tissue>
    </source>
</reference>
<sequence>MGCSPSRIDQLPAVSLCHDRCKFIEEALYQSYALADAHVAYMHSLKSLGPTLHRFFDQTLVNDQSDSQSNGDPEAVAKLSKPSSPDNCPSSSTNSETSHIDFRSDSDDEEFRDNKDFEPTSYNPSKSV</sequence>
<feature type="region of interest" description="Disordered" evidence="1">
    <location>
        <begin position="62"/>
        <end position="128"/>
    </location>
</feature>
<feature type="compositionally biased region" description="Polar residues" evidence="1">
    <location>
        <begin position="62"/>
        <end position="71"/>
    </location>
</feature>
<keyword evidence="4" id="KW-1185">Reference proteome</keyword>
<reference evidence="3" key="1">
    <citation type="submission" date="2022-10" db="EMBL/GenBank/DDBJ databases">
        <authorList>
            <person name="Hyden B.L."/>
            <person name="Feng K."/>
            <person name="Yates T."/>
            <person name="Jawdy S."/>
            <person name="Smart L.B."/>
            <person name="Muchero W."/>
        </authorList>
    </citation>
    <scope>NUCLEOTIDE SEQUENCE</scope>
    <source>
        <tissue evidence="3">Shoot tip</tissue>
    </source>
</reference>
<accession>A0ABQ9CJ25</accession>
<organism evidence="3 4">
    <name type="scientific">Salix suchowensis</name>
    <dbReference type="NCBI Taxonomy" id="1278906"/>
    <lineage>
        <taxon>Eukaryota</taxon>
        <taxon>Viridiplantae</taxon>
        <taxon>Streptophyta</taxon>
        <taxon>Embryophyta</taxon>
        <taxon>Tracheophyta</taxon>
        <taxon>Spermatophyta</taxon>
        <taxon>Magnoliopsida</taxon>
        <taxon>eudicotyledons</taxon>
        <taxon>Gunneridae</taxon>
        <taxon>Pentapetalae</taxon>
        <taxon>rosids</taxon>
        <taxon>fabids</taxon>
        <taxon>Malpighiales</taxon>
        <taxon>Salicaceae</taxon>
        <taxon>Saliceae</taxon>
        <taxon>Salix</taxon>
    </lineage>
</organism>
<dbReference type="Pfam" id="PF04783">
    <property type="entry name" value="DUF630"/>
    <property type="match status" value="1"/>
</dbReference>
<evidence type="ECO:0000256" key="1">
    <source>
        <dbReference type="SAM" id="MobiDB-lite"/>
    </source>
</evidence>
<evidence type="ECO:0000313" key="3">
    <source>
        <dbReference type="EMBL" id="KAJ6399710.1"/>
    </source>
</evidence>
<dbReference type="InterPro" id="IPR006868">
    <property type="entry name" value="DUF630"/>
</dbReference>
<gene>
    <name evidence="3" type="ORF">OIU77_020294</name>
</gene>